<organism evidence="5 6">
    <name type="scientific">Sporormia fimetaria CBS 119925</name>
    <dbReference type="NCBI Taxonomy" id="1340428"/>
    <lineage>
        <taxon>Eukaryota</taxon>
        <taxon>Fungi</taxon>
        <taxon>Dikarya</taxon>
        <taxon>Ascomycota</taxon>
        <taxon>Pezizomycotina</taxon>
        <taxon>Dothideomycetes</taxon>
        <taxon>Pleosporomycetidae</taxon>
        <taxon>Pleosporales</taxon>
        <taxon>Sporormiaceae</taxon>
        <taxon>Sporormia</taxon>
    </lineage>
</organism>
<evidence type="ECO:0008006" key="7">
    <source>
        <dbReference type="Google" id="ProtNLM"/>
    </source>
</evidence>
<sequence length="1124" mass="124909">MTSNGDAAVNTHPRSLDDPTPPNLPSPSAAAQSSRATSPAPLPELPPSTSNQPHGDSDDGANESEAETVVLEGREPASDPQQAIKIEQTDDGLLRDTHDASRTPNGRSSMTAQPKDTSTDHAKAASSQDAKSSVPPSPSGPSASRVVKETSPALSSKSRVEPTTSPSLPTQRGRSASTAESRKRKQRDDSSFPSLEPPRQKAKTEGLKESRIPAVSPSLASHSRLHKRSQSTQSVSHSGPGRKRKDLTALTLNTENRVWSESSSERSSSPRPLHTPGLLSHTRRKRSNRALTSPARAMTKRNVDKFGATRLARESEKGDLQAVKAAYEAAPEELDQDDFAGITPVQKAALHGWYDVVEFLLGKGCRADCESHDRDTPLIDAVENGHLDVVKLLLDQAHVNPHHQNKKGQRAIDVLDPEGDDAEEIERVLQEAMTQHTMRTDTLNSDDYPQPSVHPGNTVSRLLYNEYNIETLIERAGVGDMAAVGELLNSNIKPNIACGVAASRGGHYDILSILLASGLKADPDPAKHTDTPMSVAIGRGHLKVVKLLLEQESFNPTRRNREGKTYFELSDERKGPKWEQEREILKDAYDEYLRTHKSPRRVKKEPPSSSAVRTKRKSSPSRRERSSSPRHEPKRLKPSTGQPPQKSRRLMSGKEMANREVKRRRPVVSDDSSDDSTDDEKPRASSEGIDPKRLKKHPKTHHNGHPVAKRQERARSDDSDHDGQAKRRPKIRTQVEKVVPARPTPTGDDDSPDERKTTSKMVKPKSRVLEDKVVNDRPPDVTTDDAKIRKASIASTKPIPAPHENGSSVPSGRERGEEVERKAESAQSKKLGSEAVRGPESTRRDQESESRRKAMEEEARRKSEAEAKRRAEEAEAMRKREAEERKRKLDEEETKRQEETARLTRLSQLPRALRHACETGVDRPLYFSGEQLGISAIFLPLFFATGHDLRTTGDTFDLHKSYIMSFQAVGILGLPELDLARLPSPYCDWERISVDRKHKESLLRQYDVALLAQDYRFPAEGTPEFEYAKIQESTKEARDQFLDLDCLYWIEASVLTAEVQKSAALRPLLKEITDSTRWRRIDLVEADWDATPGKRIRPRKSFLNLVARSAFSRSGDTPTTNGDG</sequence>
<dbReference type="InterPro" id="IPR036770">
    <property type="entry name" value="Ankyrin_rpt-contain_sf"/>
</dbReference>
<dbReference type="SMART" id="SM00248">
    <property type="entry name" value="ANK"/>
    <property type="match status" value="3"/>
</dbReference>
<feature type="domain" description="DUF7593" evidence="3">
    <location>
        <begin position="905"/>
        <end position="1061"/>
    </location>
</feature>
<feature type="compositionally biased region" description="Low complexity" evidence="2">
    <location>
        <begin position="260"/>
        <end position="272"/>
    </location>
</feature>
<dbReference type="AlphaFoldDB" id="A0A6A6V5D0"/>
<dbReference type="CDD" id="cd22249">
    <property type="entry name" value="UDM1_RNF168_RNF169-like"/>
    <property type="match status" value="1"/>
</dbReference>
<dbReference type="InterPro" id="IPR002110">
    <property type="entry name" value="Ankyrin_rpt"/>
</dbReference>
<reference evidence="5" key="1">
    <citation type="journal article" date="2020" name="Stud. Mycol.">
        <title>101 Dothideomycetes genomes: a test case for predicting lifestyles and emergence of pathogens.</title>
        <authorList>
            <person name="Haridas S."/>
            <person name="Albert R."/>
            <person name="Binder M."/>
            <person name="Bloem J."/>
            <person name="Labutti K."/>
            <person name="Salamov A."/>
            <person name="Andreopoulos B."/>
            <person name="Baker S."/>
            <person name="Barry K."/>
            <person name="Bills G."/>
            <person name="Bluhm B."/>
            <person name="Cannon C."/>
            <person name="Castanera R."/>
            <person name="Culley D."/>
            <person name="Daum C."/>
            <person name="Ezra D."/>
            <person name="Gonzalez J."/>
            <person name="Henrissat B."/>
            <person name="Kuo A."/>
            <person name="Liang C."/>
            <person name="Lipzen A."/>
            <person name="Lutzoni F."/>
            <person name="Magnuson J."/>
            <person name="Mondo S."/>
            <person name="Nolan M."/>
            <person name="Ohm R."/>
            <person name="Pangilinan J."/>
            <person name="Park H.-J."/>
            <person name="Ramirez L."/>
            <person name="Alfaro M."/>
            <person name="Sun H."/>
            <person name="Tritt A."/>
            <person name="Yoshinaga Y."/>
            <person name="Zwiers L.-H."/>
            <person name="Turgeon B."/>
            <person name="Goodwin S."/>
            <person name="Spatafora J."/>
            <person name="Crous P."/>
            <person name="Grigoriev I."/>
        </authorList>
    </citation>
    <scope>NUCLEOTIDE SEQUENCE</scope>
    <source>
        <strain evidence="5">CBS 119925</strain>
    </source>
</reference>
<dbReference type="Proteomes" id="UP000799440">
    <property type="component" value="Unassembled WGS sequence"/>
</dbReference>
<keyword evidence="6" id="KW-1185">Reference proteome</keyword>
<dbReference type="Pfam" id="PF24513">
    <property type="entry name" value="DUF7593"/>
    <property type="match status" value="1"/>
</dbReference>
<evidence type="ECO:0000259" key="3">
    <source>
        <dbReference type="Pfam" id="PF24513"/>
    </source>
</evidence>
<dbReference type="PROSITE" id="PS50297">
    <property type="entry name" value="ANK_REP_REGION"/>
    <property type="match status" value="1"/>
</dbReference>
<feature type="region of interest" description="Disordered" evidence="2">
    <location>
        <begin position="1"/>
        <end position="299"/>
    </location>
</feature>
<keyword evidence="1" id="KW-0040">ANK repeat</keyword>
<feature type="repeat" description="ANK" evidence="1">
    <location>
        <begin position="373"/>
        <end position="395"/>
    </location>
</feature>
<feature type="compositionally biased region" description="Basic and acidic residues" evidence="2">
    <location>
        <begin position="767"/>
        <end position="788"/>
    </location>
</feature>
<name>A0A6A6V5D0_9PLEO</name>
<dbReference type="InterPro" id="IPR053210">
    <property type="entry name" value="ANKRD12"/>
</dbReference>
<dbReference type="SUPFAM" id="SSF48403">
    <property type="entry name" value="Ankyrin repeat"/>
    <property type="match status" value="1"/>
</dbReference>
<feature type="compositionally biased region" description="Basic and acidic residues" evidence="2">
    <location>
        <begin position="709"/>
        <end position="725"/>
    </location>
</feature>
<feature type="compositionally biased region" description="Basic and acidic residues" evidence="2">
    <location>
        <begin position="812"/>
        <end position="824"/>
    </location>
</feature>
<feature type="region of interest" description="Disordered" evidence="2">
    <location>
        <begin position="882"/>
        <end position="901"/>
    </location>
</feature>
<evidence type="ECO:0000256" key="1">
    <source>
        <dbReference type="PROSITE-ProRule" id="PRU00023"/>
    </source>
</evidence>
<dbReference type="PANTHER" id="PTHR24149:SF14">
    <property type="entry name" value="ANKYRIN REPEAT DOMAIN 12"/>
    <property type="match status" value="1"/>
</dbReference>
<dbReference type="InterPro" id="IPR056015">
    <property type="entry name" value="DUF7593"/>
</dbReference>
<dbReference type="EMBL" id="MU006583">
    <property type="protein sequence ID" value="KAF2745273.1"/>
    <property type="molecule type" value="Genomic_DNA"/>
</dbReference>
<gene>
    <name evidence="5" type="ORF">M011DRAFT_495731</name>
</gene>
<evidence type="ECO:0000256" key="2">
    <source>
        <dbReference type="SAM" id="MobiDB-lite"/>
    </source>
</evidence>
<feature type="compositionally biased region" description="Basic and acidic residues" evidence="2">
    <location>
        <begin position="621"/>
        <end position="631"/>
    </location>
</feature>
<evidence type="ECO:0000313" key="5">
    <source>
        <dbReference type="EMBL" id="KAF2745273.1"/>
    </source>
</evidence>
<feature type="compositionally biased region" description="Low complexity" evidence="2">
    <location>
        <begin position="124"/>
        <end position="144"/>
    </location>
</feature>
<dbReference type="PANTHER" id="PTHR24149">
    <property type="entry name" value="ANKYRIN REPEAT DOMAIN-CONTAINING PROTEIN 12"/>
    <property type="match status" value="1"/>
</dbReference>
<dbReference type="Pfam" id="PF24521">
    <property type="entry name" value="Ank_KRIT1"/>
    <property type="match status" value="1"/>
</dbReference>
<feature type="compositionally biased region" description="Basic and acidic residues" evidence="2">
    <location>
        <begin position="840"/>
        <end position="877"/>
    </location>
</feature>
<feature type="compositionally biased region" description="Basic residues" evidence="2">
    <location>
        <begin position="693"/>
        <end position="708"/>
    </location>
</feature>
<dbReference type="GO" id="GO:0005654">
    <property type="term" value="C:nucleoplasm"/>
    <property type="evidence" value="ECO:0007669"/>
    <property type="project" value="TreeGrafter"/>
</dbReference>
<dbReference type="Gene3D" id="1.25.40.20">
    <property type="entry name" value="Ankyrin repeat-containing domain"/>
    <property type="match status" value="2"/>
</dbReference>
<feature type="repeat" description="ANK" evidence="1">
    <location>
        <begin position="340"/>
        <end position="372"/>
    </location>
</feature>
<feature type="compositionally biased region" description="Polar residues" evidence="2">
    <location>
        <begin position="102"/>
        <end position="116"/>
    </location>
</feature>
<feature type="compositionally biased region" description="Basic and acidic residues" evidence="2">
    <location>
        <begin position="92"/>
        <end position="101"/>
    </location>
</feature>
<dbReference type="OrthoDB" id="194358at2759"/>
<dbReference type="InterPro" id="IPR056485">
    <property type="entry name" value="ARM_KRIT1"/>
</dbReference>
<feature type="domain" description="KRIT1 ARM-repeats" evidence="4">
    <location>
        <begin position="457"/>
        <end position="592"/>
    </location>
</feature>
<proteinExistence type="predicted"/>
<feature type="compositionally biased region" description="Basic and acidic residues" evidence="2">
    <location>
        <begin position="198"/>
        <end position="211"/>
    </location>
</feature>
<feature type="compositionally biased region" description="Low complexity" evidence="2">
    <location>
        <begin position="26"/>
        <end position="39"/>
    </location>
</feature>
<dbReference type="PROSITE" id="PS50088">
    <property type="entry name" value="ANK_REPEAT"/>
    <property type="match status" value="2"/>
</dbReference>
<feature type="compositionally biased region" description="Polar residues" evidence="2">
    <location>
        <begin position="152"/>
        <end position="179"/>
    </location>
</feature>
<evidence type="ECO:0000313" key="6">
    <source>
        <dbReference type="Proteomes" id="UP000799440"/>
    </source>
</evidence>
<feature type="region of interest" description="Disordered" evidence="2">
    <location>
        <begin position="595"/>
        <end position="877"/>
    </location>
</feature>
<evidence type="ECO:0000259" key="4">
    <source>
        <dbReference type="Pfam" id="PF24521"/>
    </source>
</evidence>
<feature type="compositionally biased region" description="Polar residues" evidence="2">
    <location>
        <begin position="250"/>
        <end position="259"/>
    </location>
</feature>
<dbReference type="Pfam" id="PF12796">
    <property type="entry name" value="Ank_2"/>
    <property type="match status" value="1"/>
</dbReference>
<protein>
    <recommendedName>
        <fullName evidence="7">Ankyrin</fullName>
    </recommendedName>
</protein>
<feature type="compositionally biased region" description="Basic and acidic residues" evidence="2">
    <location>
        <begin position="679"/>
        <end position="692"/>
    </location>
</feature>
<accession>A0A6A6V5D0</accession>